<dbReference type="AlphaFoldDB" id="A0A835CRV9"/>
<dbReference type="EMBL" id="JACMRX010000003">
    <property type="protein sequence ID" value="KAF7993274.1"/>
    <property type="molecule type" value="Genomic_DNA"/>
</dbReference>
<dbReference type="PANTHER" id="PTHR41967">
    <property type="entry name" value="FI19406P1-RELATED"/>
    <property type="match status" value="1"/>
</dbReference>
<dbReference type="Pfam" id="PF15995">
    <property type="entry name" value="DUF4771"/>
    <property type="match status" value="1"/>
</dbReference>
<keyword evidence="4" id="KW-1185">Reference proteome</keyword>
<evidence type="ECO:0000256" key="1">
    <source>
        <dbReference type="SAM" id="MobiDB-lite"/>
    </source>
</evidence>
<evidence type="ECO:0000313" key="4">
    <source>
        <dbReference type="Proteomes" id="UP000639338"/>
    </source>
</evidence>
<evidence type="ECO:0000313" key="3">
    <source>
        <dbReference type="EMBL" id="KAF7993274.1"/>
    </source>
</evidence>
<dbReference type="OrthoDB" id="6613664at2759"/>
<dbReference type="Proteomes" id="UP000639338">
    <property type="component" value="Unassembled WGS sequence"/>
</dbReference>
<dbReference type="InterPro" id="IPR031936">
    <property type="entry name" value="DUF4771"/>
</dbReference>
<dbReference type="PANTHER" id="PTHR41967:SF6">
    <property type="entry name" value="FI19406P1-RELATED"/>
    <property type="match status" value="1"/>
</dbReference>
<reference evidence="3 4" key="1">
    <citation type="submission" date="2020-08" db="EMBL/GenBank/DDBJ databases">
        <title>Aphidius gifuensis genome sequencing and assembly.</title>
        <authorList>
            <person name="Du Z."/>
        </authorList>
    </citation>
    <scope>NUCLEOTIDE SEQUENCE [LARGE SCALE GENOMIC DNA]</scope>
    <source>
        <strain evidence="3">YNYX2018</strain>
        <tissue evidence="3">Adults</tissue>
    </source>
</reference>
<sequence>MKIGKIPRWYQDLSIHQMELITSLKNVIKADYEENVTGKSKRLLMDIGITSTFVKISSKEIRKLQIKSSLDPVKYLCEIYKFITGSYFQDEPYRKNYSCNERIILTSIAFLKLPEILLELHRRLPMGKIQEYPKKPLPPKFITRVKKTGSPYLDSTFSEPPDWGLYKSNLRKWYELRKSQIQPQIILPQCLKIENDYSIIEENHSTPTSSSFVTETTKQSQQEITKTDDYTLDEIKSKSITNTDDYIYDEIKSQSITNTDDYIYDEIKEKSIGEISKTTGAPSSLTTLVSKIDEENLIDNKINEEKNDKIVLKKLKKQKVIKNNNDNYINEKSIDKIYKKKKKDQQNNNENINGNLKKKKQQNKKIIKENLKNEIPVKNSLEKYDYLYNRLSRLDNYEKKIFPPGKENLSLKWQEWFVNVETEFYYLEKVANKMIDNVREITQKIFPVDVCDGCCACRQQIKYKKSYRESKIPNIVIDNITTGETGKRYIVSSLVLNSPPESLSGSSLNEPFVVPSEDKLVNKSIINSVIMQNDKIKYQMSGITKQMQHIPRRLIPKVPIVKNIPPCECRNEDRSLEFYENQKLTCVDEDDGVCIGKNSTKTTTTCRECTDKFKNNEIFIKFEKICRQNDKKYEEEMERIKLARQPKLPPEEISIVNKLDEEIVKCKKCIGCDEDKCKPNPFDNLLNQKKLENQVTLINGKKYRDNIKISVGGSLRNDDDKMNCFILSGISLQTPTEVTPEPSEPDVESIKSMSKHHHWSVTEFIPKYQKEFEDDYVPDEIINDDTIKTINNEKSKSDIASLNNKEIHEYSKKIKIKKKHETKKHDDIIHNKEKKKNNHKHKKKIDKDLKKMSINKEEKKSSLNSLINDEIIIKKNDFKEKENVLNENINEEIKKNEVKEKVNFLDNDNNEEITKNEFSENEIFLNDNINKKIKEKVNFLDDNINEEIKKNKFSEKEIILNDNMNEEIKKNSTMESLKINSINKIDGSNLFKENNNDDVGDGNLSTMMKIALDEMAEEGCLFAKLPACHEIPPLKIWIMYRKGFKTSDKKNNEYLENMEKLFDSSDKDSSNKLEAPQLHLSDDKKKQLNHKTLSKLTKKIEMQKIKFFSDTRKHRVDESRKMWNLLEQGQVPCATDKFKKIFFTYQPSKESEGFILKPYGLESE</sequence>
<gene>
    <name evidence="3" type="ORF">HCN44_006334</name>
</gene>
<protein>
    <recommendedName>
        <fullName evidence="2">DUF4771 domain-containing protein</fullName>
    </recommendedName>
</protein>
<feature type="domain" description="DUF4771" evidence="2">
    <location>
        <begin position="1003"/>
        <end position="1151"/>
    </location>
</feature>
<proteinExistence type="predicted"/>
<evidence type="ECO:0000259" key="2">
    <source>
        <dbReference type="Pfam" id="PF15995"/>
    </source>
</evidence>
<name>A0A835CRV9_APHGI</name>
<feature type="region of interest" description="Disordered" evidence="1">
    <location>
        <begin position="339"/>
        <end position="363"/>
    </location>
</feature>
<organism evidence="3 4">
    <name type="scientific">Aphidius gifuensis</name>
    <name type="common">Parasitoid wasp</name>
    <dbReference type="NCBI Taxonomy" id="684658"/>
    <lineage>
        <taxon>Eukaryota</taxon>
        <taxon>Metazoa</taxon>
        <taxon>Ecdysozoa</taxon>
        <taxon>Arthropoda</taxon>
        <taxon>Hexapoda</taxon>
        <taxon>Insecta</taxon>
        <taxon>Pterygota</taxon>
        <taxon>Neoptera</taxon>
        <taxon>Endopterygota</taxon>
        <taxon>Hymenoptera</taxon>
        <taxon>Apocrita</taxon>
        <taxon>Ichneumonoidea</taxon>
        <taxon>Braconidae</taxon>
        <taxon>Aphidiinae</taxon>
        <taxon>Aphidius</taxon>
    </lineage>
</organism>
<accession>A0A835CRV9</accession>
<feature type="compositionally biased region" description="Low complexity" evidence="1">
    <location>
        <begin position="346"/>
        <end position="355"/>
    </location>
</feature>
<comment type="caution">
    <text evidence="3">The sequence shown here is derived from an EMBL/GenBank/DDBJ whole genome shotgun (WGS) entry which is preliminary data.</text>
</comment>